<dbReference type="InterPro" id="IPR000415">
    <property type="entry name" value="Nitroreductase-like"/>
</dbReference>
<dbReference type="AlphaFoldDB" id="A0A974XDS8"/>
<dbReference type="Pfam" id="PF00881">
    <property type="entry name" value="Nitroreductase"/>
    <property type="match status" value="2"/>
</dbReference>
<dbReference type="Gene3D" id="3.40.109.10">
    <property type="entry name" value="NADH Oxidase"/>
    <property type="match status" value="1"/>
</dbReference>
<evidence type="ECO:0000313" key="7">
    <source>
        <dbReference type="EMBL" id="QSX07992.1"/>
    </source>
</evidence>
<dbReference type="KEGG" id="alka:J0B03_09290"/>
<feature type="domain" description="Nitroreductase" evidence="6">
    <location>
        <begin position="66"/>
        <end position="149"/>
    </location>
</feature>
<sequence length="172" mass="19129">MLEKLKTYRSIRKYEEKPVDDEVLKTLLGAALLAPSSRGLRSWEFVVVTDPDLKNKLSKAKIGGGGFLKDAPVVVVVMADPAVSDVWVEDCSIAAYTIQLCARDQGLGSCWAQIRLRKDGDGVDAEENVRQILQIPAKYSVDSIIAIGHPAEEKDPYTQTDMDWTKIHYNSY</sequence>
<dbReference type="CDD" id="cd02151">
    <property type="entry name" value="nitroreductase"/>
    <property type="match status" value="1"/>
</dbReference>
<keyword evidence="3" id="KW-0285">Flavoprotein</keyword>
<dbReference type="GO" id="GO:0016491">
    <property type="term" value="F:oxidoreductase activity"/>
    <property type="evidence" value="ECO:0007669"/>
    <property type="project" value="UniProtKB-KW"/>
</dbReference>
<dbReference type="PANTHER" id="PTHR43673:SF2">
    <property type="entry name" value="NITROREDUCTASE"/>
    <property type="match status" value="1"/>
</dbReference>
<feature type="domain" description="Nitroreductase" evidence="6">
    <location>
        <begin position="9"/>
        <end position="61"/>
    </location>
</feature>
<comment type="cofactor">
    <cofactor evidence="1">
        <name>FMN</name>
        <dbReference type="ChEBI" id="CHEBI:58210"/>
    </cofactor>
</comment>
<evidence type="ECO:0000256" key="5">
    <source>
        <dbReference type="ARBA" id="ARBA00023002"/>
    </source>
</evidence>
<dbReference type="EMBL" id="CP071444">
    <property type="protein sequence ID" value="QSX07992.1"/>
    <property type="molecule type" value="Genomic_DNA"/>
</dbReference>
<evidence type="ECO:0000256" key="4">
    <source>
        <dbReference type="ARBA" id="ARBA00022643"/>
    </source>
</evidence>
<reference evidence="7" key="1">
    <citation type="submission" date="2021-03" db="EMBL/GenBank/DDBJ databases">
        <title>Alkalibacter marinus sp. nov., isolated from tidal flat sediment.</title>
        <authorList>
            <person name="Namirimu T."/>
            <person name="Yang J.-A."/>
            <person name="Yang S.-H."/>
            <person name="Kim Y.-J."/>
            <person name="Kwon K.K."/>
        </authorList>
    </citation>
    <scope>NUCLEOTIDE SEQUENCE</scope>
    <source>
        <strain evidence="7">ES005</strain>
    </source>
</reference>
<keyword evidence="8" id="KW-1185">Reference proteome</keyword>
<evidence type="ECO:0000313" key="8">
    <source>
        <dbReference type="Proteomes" id="UP000663499"/>
    </source>
</evidence>
<dbReference type="SUPFAM" id="SSF55469">
    <property type="entry name" value="FMN-dependent nitroreductase-like"/>
    <property type="match status" value="1"/>
</dbReference>
<evidence type="ECO:0000256" key="1">
    <source>
        <dbReference type="ARBA" id="ARBA00001917"/>
    </source>
</evidence>
<evidence type="ECO:0000256" key="3">
    <source>
        <dbReference type="ARBA" id="ARBA00022630"/>
    </source>
</evidence>
<dbReference type="RefSeq" id="WP_207299334.1">
    <property type="nucleotide sequence ID" value="NZ_CP071444.1"/>
</dbReference>
<protein>
    <submittedName>
        <fullName evidence="7">Nitroreductase family protein</fullName>
    </submittedName>
</protein>
<evidence type="ECO:0000259" key="6">
    <source>
        <dbReference type="Pfam" id="PF00881"/>
    </source>
</evidence>
<keyword evidence="4" id="KW-0288">FMN</keyword>
<proteinExistence type="inferred from homology"/>
<accession>A0A974XDS8</accession>
<comment type="similarity">
    <text evidence="2">Belongs to the nitroreductase family.</text>
</comment>
<organism evidence="7 8">
    <name type="scientific">Alkalibacter rhizosphaerae</name>
    <dbReference type="NCBI Taxonomy" id="2815577"/>
    <lineage>
        <taxon>Bacteria</taxon>
        <taxon>Bacillati</taxon>
        <taxon>Bacillota</taxon>
        <taxon>Clostridia</taxon>
        <taxon>Eubacteriales</taxon>
        <taxon>Eubacteriaceae</taxon>
        <taxon>Alkalibacter</taxon>
    </lineage>
</organism>
<dbReference type="Proteomes" id="UP000663499">
    <property type="component" value="Chromosome"/>
</dbReference>
<name>A0A974XDS8_9FIRM</name>
<evidence type="ECO:0000256" key="2">
    <source>
        <dbReference type="ARBA" id="ARBA00007118"/>
    </source>
</evidence>
<gene>
    <name evidence="7" type="ORF">J0B03_09290</name>
</gene>
<dbReference type="PANTHER" id="PTHR43673">
    <property type="entry name" value="NAD(P)H NITROREDUCTASE YDGI-RELATED"/>
    <property type="match status" value="1"/>
</dbReference>
<keyword evidence="5" id="KW-0560">Oxidoreductase</keyword>
<dbReference type="InterPro" id="IPR029479">
    <property type="entry name" value="Nitroreductase"/>
</dbReference>